<evidence type="ECO:0000256" key="1">
    <source>
        <dbReference type="SAM" id="Coils"/>
    </source>
</evidence>
<evidence type="ECO:0000313" key="3">
    <source>
        <dbReference type="EMBL" id="KAF2143290.1"/>
    </source>
</evidence>
<feature type="coiled-coil region" evidence="1">
    <location>
        <begin position="293"/>
        <end position="370"/>
    </location>
</feature>
<feature type="region of interest" description="Disordered" evidence="2">
    <location>
        <begin position="188"/>
        <end position="212"/>
    </location>
</feature>
<dbReference type="RefSeq" id="XP_033399002.1">
    <property type="nucleotide sequence ID" value="XM_033544066.1"/>
</dbReference>
<protein>
    <submittedName>
        <fullName evidence="3">Uncharacterized protein</fullName>
    </submittedName>
</protein>
<keyword evidence="4" id="KW-1185">Reference proteome</keyword>
<reference evidence="3" key="1">
    <citation type="journal article" date="2020" name="Stud. Mycol.">
        <title>101 Dothideomycetes genomes: a test case for predicting lifestyles and emergence of pathogens.</title>
        <authorList>
            <person name="Haridas S."/>
            <person name="Albert R."/>
            <person name="Binder M."/>
            <person name="Bloem J."/>
            <person name="Labutti K."/>
            <person name="Salamov A."/>
            <person name="Andreopoulos B."/>
            <person name="Baker S."/>
            <person name="Barry K."/>
            <person name="Bills G."/>
            <person name="Bluhm B."/>
            <person name="Cannon C."/>
            <person name="Castanera R."/>
            <person name="Culley D."/>
            <person name="Daum C."/>
            <person name="Ezra D."/>
            <person name="Gonzalez J."/>
            <person name="Henrissat B."/>
            <person name="Kuo A."/>
            <person name="Liang C."/>
            <person name="Lipzen A."/>
            <person name="Lutzoni F."/>
            <person name="Magnuson J."/>
            <person name="Mondo S."/>
            <person name="Nolan M."/>
            <person name="Ohm R."/>
            <person name="Pangilinan J."/>
            <person name="Park H.-J."/>
            <person name="Ramirez L."/>
            <person name="Alfaro M."/>
            <person name="Sun H."/>
            <person name="Tritt A."/>
            <person name="Yoshinaga Y."/>
            <person name="Zwiers L.-H."/>
            <person name="Turgeon B."/>
            <person name="Goodwin S."/>
            <person name="Spatafora J."/>
            <person name="Crous P."/>
            <person name="Grigoriev I."/>
        </authorList>
    </citation>
    <scope>NUCLEOTIDE SEQUENCE</scope>
    <source>
        <strain evidence="3">CBS 121167</strain>
    </source>
</reference>
<dbReference type="Proteomes" id="UP000799438">
    <property type="component" value="Unassembled WGS sequence"/>
</dbReference>
<name>A0A6A6BGK2_9PEZI</name>
<gene>
    <name evidence="3" type="ORF">K452DRAFT_317463</name>
</gene>
<dbReference type="GeneID" id="54301562"/>
<sequence>MPPPFASERLRRLLSQISWDRQFVLDWLKSSKVAPHLKEFAELFSASEERCQTFEQKLAKYASEAHEGHEDPIAHLVWKLKYAVQKQYKNKALKDGFLGAKSNELQHLNWKDILSRSAMMLVHHGQRAVDSPFKGLGPAGRDWCFEVAITTLITVHEDLQREDSHFFSDLFSKIPHVEGVADVTEAGAAQENGSEAQQTVSEPSATHDNRPHYDGYTVPPAVSLMGIDGEGASHDAPASESLSTMTSGRYPQIVNLTSSPLSQGNTGDTTNIATRKHNHLLQDDTMIITTREHDQLLQDKHELLRAKIQLRQRLEQQQTTIEQLQQQSQHEEAEHEEKLLQTVDQYNKVIRKINEENKQYKEKASKYNAIARMVNSSG</sequence>
<evidence type="ECO:0000256" key="2">
    <source>
        <dbReference type="SAM" id="MobiDB-lite"/>
    </source>
</evidence>
<feature type="compositionally biased region" description="Polar residues" evidence="2">
    <location>
        <begin position="191"/>
        <end position="204"/>
    </location>
</feature>
<keyword evidence="1" id="KW-0175">Coiled coil</keyword>
<evidence type="ECO:0000313" key="4">
    <source>
        <dbReference type="Proteomes" id="UP000799438"/>
    </source>
</evidence>
<dbReference type="EMBL" id="ML995482">
    <property type="protein sequence ID" value="KAF2143290.1"/>
    <property type="molecule type" value="Genomic_DNA"/>
</dbReference>
<dbReference type="AlphaFoldDB" id="A0A6A6BGK2"/>
<organism evidence="3 4">
    <name type="scientific">Aplosporella prunicola CBS 121167</name>
    <dbReference type="NCBI Taxonomy" id="1176127"/>
    <lineage>
        <taxon>Eukaryota</taxon>
        <taxon>Fungi</taxon>
        <taxon>Dikarya</taxon>
        <taxon>Ascomycota</taxon>
        <taxon>Pezizomycotina</taxon>
        <taxon>Dothideomycetes</taxon>
        <taxon>Dothideomycetes incertae sedis</taxon>
        <taxon>Botryosphaeriales</taxon>
        <taxon>Aplosporellaceae</taxon>
        <taxon>Aplosporella</taxon>
    </lineage>
</organism>
<accession>A0A6A6BGK2</accession>
<proteinExistence type="predicted"/>